<dbReference type="PANTHER" id="PTHR12688">
    <property type="entry name" value="DYNEIN LIGHT INTERMEDIATE CHAIN"/>
    <property type="match status" value="1"/>
</dbReference>
<evidence type="ECO:0000256" key="9">
    <source>
        <dbReference type="ARBA" id="ARBA00022840"/>
    </source>
</evidence>
<comment type="subunit">
    <text evidence="14">Homodimer. The cytoplasmic dynein 1 complex consists of two catalytic heavy chains (HCs) and a number of non-catalytic subunits presented by intermediate chains (ICs).</text>
</comment>
<evidence type="ECO:0000256" key="5">
    <source>
        <dbReference type="ARBA" id="ARBA00022490"/>
    </source>
</evidence>
<dbReference type="AlphaFoldDB" id="A0A9Q1DI46"/>
<keyword evidence="11 14" id="KW-0505">Motor protein</keyword>
<dbReference type="GO" id="GO:0045504">
    <property type="term" value="F:dynein heavy chain binding"/>
    <property type="evidence" value="ECO:0007669"/>
    <property type="project" value="TreeGrafter"/>
</dbReference>
<comment type="function">
    <text evidence="13 14">Acts as one of several non-catalytic accessory components of the cytoplasmic dynein 1 complex that are thought to be involved in linking dynein to cargos and to adapter proteins that regulate dynein function. Cytoplasmic dynein 1 acts as a motor for the intracellular retrograde motility of vesicles and organelles along microtubules. May play a role in binding dynein to membranous organelles or chromosomes.</text>
</comment>
<dbReference type="GO" id="GO:0005868">
    <property type="term" value="C:cytoplasmic dynein complex"/>
    <property type="evidence" value="ECO:0007669"/>
    <property type="project" value="UniProtKB-UniRule"/>
</dbReference>
<dbReference type="GO" id="GO:0000226">
    <property type="term" value="P:microtubule cytoskeleton organization"/>
    <property type="evidence" value="ECO:0007669"/>
    <property type="project" value="TreeGrafter"/>
</dbReference>
<evidence type="ECO:0000256" key="13">
    <source>
        <dbReference type="ARBA" id="ARBA00037133"/>
    </source>
</evidence>
<dbReference type="OrthoDB" id="27603at2759"/>
<reference evidence="15" key="1">
    <citation type="journal article" date="2023" name="Science">
        <title>Genome structures resolve the early diversification of teleost fishes.</title>
        <authorList>
            <person name="Parey E."/>
            <person name="Louis A."/>
            <person name="Montfort J."/>
            <person name="Bouchez O."/>
            <person name="Roques C."/>
            <person name="Iampietro C."/>
            <person name="Lluch J."/>
            <person name="Castinel A."/>
            <person name="Donnadieu C."/>
            <person name="Desvignes T."/>
            <person name="Floi Bucao C."/>
            <person name="Jouanno E."/>
            <person name="Wen M."/>
            <person name="Mejri S."/>
            <person name="Dirks R."/>
            <person name="Jansen H."/>
            <person name="Henkel C."/>
            <person name="Chen W.J."/>
            <person name="Zahm M."/>
            <person name="Cabau C."/>
            <person name="Klopp C."/>
            <person name="Thompson A.W."/>
            <person name="Robinson-Rechavi M."/>
            <person name="Braasch I."/>
            <person name="Lecointre G."/>
            <person name="Bobe J."/>
            <person name="Postlethwait J.H."/>
            <person name="Berthelot C."/>
            <person name="Roest Crollius H."/>
            <person name="Guiguen Y."/>
        </authorList>
    </citation>
    <scope>NUCLEOTIDE SEQUENCE</scope>
    <source>
        <strain evidence="15">Concon-B</strain>
    </source>
</reference>
<dbReference type="InterPro" id="IPR022780">
    <property type="entry name" value="Dynein_light_int_chain"/>
</dbReference>
<proteinExistence type="inferred from homology"/>
<evidence type="ECO:0000256" key="11">
    <source>
        <dbReference type="ARBA" id="ARBA00023175"/>
    </source>
</evidence>
<accession>A0A9Q1DI46</accession>
<gene>
    <name evidence="15" type="ORF">COCON_G00102450</name>
</gene>
<evidence type="ECO:0000256" key="10">
    <source>
        <dbReference type="ARBA" id="ARBA00023017"/>
    </source>
</evidence>
<evidence type="ECO:0000256" key="7">
    <source>
        <dbReference type="ARBA" id="ARBA00022701"/>
    </source>
</evidence>
<keyword evidence="5 14" id="KW-0963">Cytoplasm</keyword>
<keyword evidence="6" id="KW-0597">Phosphoprotein</keyword>
<keyword evidence="12 14" id="KW-0206">Cytoskeleton</keyword>
<comment type="subcellular location">
    <subcellularLocation>
        <location evidence="1 14">Cytoplasm</location>
        <location evidence="1 14">Cytoskeleton</location>
    </subcellularLocation>
</comment>
<keyword evidence="9 14" id="KW-0067">ATP-binding</keyword>
<evidence type="ECO:0000256" key="12">
    <source>
        <dbReference type="ARBA" id="ARBA00023212"/>
    </source>
</evidence>
<sequence>MRPGDASLCGDRNKMAPVLEKKLLGAAGAGDTLENNNEDEEGQNLWSSILSEVSTRSSSKLPSGKNILVFGEDGSGKTTIMARLQGAEHNKKGRGLEYLYLNVHDEDRDDLTRGTCGSWTGTCTTGAC</sequence>
<dbReference type="InterPro" id="IPR027417">
    <property type="entry name" value="P-loop_NTPase"/>
</dbReference>
<dbReference type="PANTHER" id="PTHR12688:SF1">
    <property type="entry name" value="CYTOPLASMIC DYNEIN 1 LIGHT INTERMEDIATE CHAIN 2"/>
    <property type="match status" value="1"/>
</dbReference>
<keyword evidence="7 14" id="KW-0493">Microtubule</keyword>
<dbReference type="GO" id="GO:0007018">
    <property type="term" value="P:microtubule-based movement"/>
    <property type="evidence" value="ECO:0007669"/>
    <property type="project" value="InterPro"/>
</dbReference>
<protein>
    <recommendedName>
        <fullName evidence="14">Dynein light intermediate chain</fullName>
    </recommendedName>
</protein>
<evidence type="ECO:0000256" key="8">
    <source>
        <dbReference type="ARBA" id="ARBA00022741"/>
    </source>
</evidence>
<comment type="caution">
    <text evidence="15">The sequence shown here is derived from an EMBL/GenBank/DDBJ whole genome shotgun (WGS) entry which is preliminary data.</text>
</comment>
<comment type="similarity">
    <text evidence="2 14">Belongs to the dynein light intermediate chain family.</text>
</comment>
<dbReference type="SUPFAM" id="SSF52540">
    <property type="entry name" value="P-loop containing nucleoside triphosphate hydrolases"/>
    <property type="match status" value="1"/>
</dbReference>
<evidence type="ECO:0000313" key="15">
    <source>
        <dbReference type="EMBL" id="KAJ8271386.1"/>
    </source>
</evidence>
<evidence type="ECO:0000256" key="14">
    <source>
        <dbReference type="RuleBase" id="RU366047"/>
    </source>
</evidence>
<evidence type="ECO:0000256" key="6">
    <source>
        <dbReference type="ARBA" id="ARBA00022553"/>
    </source>
</evidence>
<keyword evidence="3 14" id="KW-0813">Transport</keyword>
<dbReference type="InterPro" id="IPR008467">
    <property type="entry name" value="Dynein1_light_intermed_chain"/>
</dbReference>
<keyword evidence="8 14" id="KW-0547">Nucleotide-binding</keyword>
<name>A0A9Q1DI46_CONCO</name>
<organism evidence="15 16">
    <name type="scientific">Conger conger</name>
    <name type="common">Conger eel</name>
    <name type="synonym">Muraena conger</name>
    <dbReference type="NCBI Taxonomy" id="82655"/>
    <lineage>
        <taxon>Eukaryota</taxon>
        <taxon>Metazoa</taxon>
        <taxon>Chordata</taxon>
        <taxon>Craniata</taxon>
        <taxon>Vertebrata</taxon>
        <taxon>Euteleostomi</taxon>
        <taxon>Actinopterygii</taxon>
        <taxon>Neopterygii</taxon>
        <taxon>Teleostei</taxon>
        <taxon>Anguilliformes</taxon>
        <taxon>Congridae</taxon>
        <taxon>Conger</taxon>
    </lineage>
</organism>
<dbReference type="EMBL" id="JAFJMO010000007">
    <property type="protein sequence ID" value="KAJ8271386.1"/>
    <property type="molecule type" value="Genomic_DNA"/>
</dbReference>
<evidence type="ECO:0000313" key="16">
    <source>
        <dbReference type="Proteomes" id="UP001152803"/>
    </source>
</evidence>
<keyword evidence="4" id="KW-0488">Methylation</keyword>
<evidence type="ECO:0000256" key="3">
    <source>
        <dbReference type="ARBA" id="ARBA00022448"/>
    </source>
</evidence>
<dbReference type="GO" id="GO:0005874">
    <property type="term" value="C:microtubule"/>
    <property type="evidence" value="ECO:0007669"/>
    <property type="project" value="UniProtKB-KW"/>
</dbReference>
<keyword evidence="10 14" id="KW-0243">Dynein</keyword>
<dbReference type="GO" id="GO:0005524">
    <property type="term" value="F:ATP binding"/>
    <property type="evidence" value="ECO:0007669"/>
    <property type="project" value="UniProtKB-KW"/>
</dbReference>
<dbReference type="Proteomes" id="UP001152803">
    <property type="component" value="Unassembled WGS sequence"/>
</dbReference>
<keyword evidence="16" id="KW-1185">Reference proteome</keyword>
<evidence type="ECO:0000256" key="4">
    <source>
        <dbReference type="ARBA" id="ARBA00022481"/>
    </source>
</evidence>
<evidence type="ECO:0000256" key="2">
    <source>
        <dbReference type="ARBA" id="ARBA00006831"/>
    </source>
</evidence>
<dbReference type="GO" id="GO:0005813">
    <property type="term" value="C:centrosome"/>
    <property type="evidence" value="ECO:0007669"/>
    <property type="project" value="TreeGrafter"/>
</dbReference>
<evidence type="ECO:0000256" key="1">
    <source>
        <dbReference type="ARBA" id="ARBA00004245"/>
    </source>
</evidence>
<dbReference type="Pfam" id="PF05783">
    <property type="entry name" value="DLIC"/>
    <property type="match status" value="1"/>
</dbReference>